<dbReference type="EMBL" id="CP036275">
    <property type="protein sequence ID" value="QDU36326.1"/>
    <property type="molecule type" value="Genomic_DNA"/>
</dbReference>
<accession>A0A517Z1G1</accession>
<dbReference type="PANTHER" id="PTHR30327:SF1">
    <property type="entry name" value="UPF0301 PROTEIN YQGE"/>
    <property type="match status" value="1"/>
</dbReference>
<dbReference type="RefSeq" id="WP_145367003.1">
    <property type="nucleotide sequence ID" value="NZ_CP036275.1"/>
</dbReference>
<dbReference type="InterPro" id="IPR003774">
    <property type="entry name" value="AlgH-like"/>
</dbReference>
<dbReference type="KEGG" id="mri:Mal4_06110"/>
<evidence type="ECO:0000313" key="3">
    <source>
        <dbReference type="EMBL" id="QDU36326.1"/>
    </source>
</evidence>
<reference evidence="3 4" key="1">
    <citation type="submission" date="2019-02" db="EMBL/GenBank/DDBJ databases">
        <title>Deep-cultivation of Planctomycetes and their phenomic and genomic characterization uncovers novel biology.</title>
        <authorList>
            <person name="Wiegand S."/>
            <person name="Jogler M."/>
            <person name="Boedeker C."/>
            <person name="Pinto D."/>
            <person name="Vollmers J."/>
            <person name="Rivas-Marin E."/>
            <person name="Kohn T."/>
            <person name="Peeters S.H."/>
            <person name="Heuer A."/>
            <person name="Rast P."/>
            <person name="Oberbeckmann S."/>
            <person name="Bunk B."/>
            <person name="Jeske O."/>
            <person name="Meyerdierks A."/>
            <person name="Storesund J.E."/>
            <person name="Kallscheuer N."/>
            <person name="Luecker S."/>
            <person name="Lage O.M."/>
            <person name="Pohl T."/>
            <person name="Merkel B.J."/>
            <person name="Hornburger P."/>
            <person name="Mueller R.-W."/>
            <person name="Bruemmer F."/>
            <person name="Labrenz M."/>
            <person name="Spormann A.M."/>
            <person name="Op den Camp H."/>
            <person name="Overmann J."/>
            <person name="Amann R."/>
            <person name="Jetten M.S.M."/>
            <person name="Mascher T."/>
            <person name="Medema M.H."/>
            <person name="Devos D.P."/>
            <person name="Kaster A.-K."/>
            <person name="Ovreas L."/>
            <person name="Rohde M."/>
            <person name="Galperin M.Y."/>
            <person name="Jogler C."/>
        </authorList>
    </citation>
    <scope>NUCLEOTIDE SEQUENCE [LARGE SCALE GENOMIC DNA]</scope>
    <source>
        <strain evidence="3 4">Mal4</strain>
    </source>
</reference>
<dbReference type="OrthoDB" id="9807486at2"/>
<dbReference type="AlphaFoldDB" id="A0A517Z1G1"/>
<dbReference type="PANTHER" id="PTHR30327">
    <property type="entry name" value="UNCHARACTERIZED PROTEIN YQGE"/>
    <property type="match status" value="1"/>
</dbReference>
<dbReference type="HAMAP" id="MF_00758">
    <property type="entry name" value="UPF0301"/>
    <property type="match status" value="1"/>
</dbReference>
<dbReference type="Gene3D" id="3.40.1740.10">
    <property type="entry name" value="VC0467-like"/>
    <property type="match status" value="1"/>
</dbReference>
<evidence type="ECO:0000313" key="4">
    <source>
        <dbReference type="Proteomes" id="UP000320496"/>
    </source>
</evidence>
<keyword evidence="4" id="KW-1185">Reference proteome</keyword>
<sequence length="187" mass="20410">MFESLRGHFLIAGCRLKDRNFFKTAVLIVEHSPEGAMGLVINRPSSVSVANALSGHLDLPDTEELVYVGGPVEPAALFILHNAANLDPGEAAVLSSIYVGSSADIFEEVVRSAIADSDIRFRIYSGCAGWGPGQLEGELARGDWMTLKATEDAIFCEDPYQVWDQLLARVYATHRLLPHVTENPELN</sequence>
<comment type="similarity">
    <text evidence="1 2">Belongs to the UPF0301 (AlgH) family.</text>
</comment>
<evidence type="ECO:0000256" key="1">
    <source>
        <dbReference type="ARBA" id="ARBA00009600"/>
    </source>
</evidence>
<dbReference type="Pfam" id="PF02622">
    <property type="entry name" value="DUF179"/>
    <property type="match status" value="1"/>
</dbReference>
<gene>
    <name evidence="3" type="ORF">Mal4_06110</name>
</gene>
<organism evidence="3 4">
    <name type="scientific">Maioricimonas rarisocia</name>
    <dbReference type="NCBI Taxonomy" id="2528026"/>
    <lineage>
        <taxon>Bacteria</taxon>
        <taxon>Pseudomonadati</taxon>
        <taxon>Planctomycetota</taxon>
        <taxon>Planctomycetia</taxon>
        <taxon>Planctomycetales</taxon>
        <taxon>Planctomycetaceae</taxon>
        <taxon>Maioricimonas</taxon>
    </lineage>
</organism>
<dbReference type="Proteomes" id="UP000320496">
    <property type="component" value="Chromosome"/>
</dbReference>
<dbReference type="GO" id="GO:0005829">
    <property type="term" value="C:cytosol"/>
    <property type="evidence" value="ECO:0007669"/>
    <property type="project" value="TreeGrafter"/>
</dbReference>
<name>A0A517Z1G1_9PLAN</name>
<proteinExistence type="inferred from homology"/>
<dbReference type="SUPFAM" id="SSF143456">
    <property type="entry name" value="VC0467-like"/>
    <property type="match status" value="1"/>
</dbReference>
<evidence type="ECO:0000256" key="2">
    <source>
        <dbReference type="HAMAP-Rule" id="MF_00758"/>
    </source>
</evidence>
<protein>
    <recommendedName>
        <fullName evidence="2">UPF0301 protein Mal4_06110</fullName>
    </recommendedName>
</protein>